<evidence type="ECO:0000313" key="1">
    <source>
        <dbReference type="EMBL" id="CAI2196568.1"/>
    </source>
</evidence>
<organism evidence="1 2">
    <name type="scientific">Funneliformis geosporum</name>
    <dbReference type="NCBI Taxonomy" id="1117311"/>
    <lineage>
        <taxon>Eukaryota</taxon>
        <taxon>Fungi</taxon>
        <taxon>Fungi incertae sedis</taxon>
        <taxon>Mucoromycota</taxon>
        <taxon>Glomeromycotina</taxon>
        <taxon>Glomeromycetes</taxon>
        <taxon>Glomerales</taxon>
        <taxon>Glomeraceae</taxon>
        <taxon>Funneliformis</taxon>
    </lineage>
</organism>
<sequence>LLNYEITSHDLYRRSDTLERFVTKIEEELLIIQKDLLASAEIILTPRDLKEYNKITEC</sequence>
<dbReference type="Proteomes" id="UP001153678">
    <property type="component" value="Unassembled WGS sequence"/>
</dbReference>
<name>A0A9W4X259_9GLOM</name>
<dbReference type="AlphaFoldDB" id="A0A9W4X259"/>
<proteinExistence type="predicted"/>
<accession>A0A9W4X259</accession>
<reference evidence="1" key="1">
    <citation type="submission" date="2022-08" db="EMBL/GenBank/DDBJ databases">
        <authorList>
            <person name="Kallberg Y."/>
            <person name="Tangrot J."/>
            <person name="Rosling A."/>
        </authorList>
    </citation>
    <scope>NUCLEOTIDE SEQUENCE</scope>
    <source>
        <strain evidence="1">Wild A</strain>
    </source>
</reference>
<gene>
    <name evidence="1" type="ORF">FWILDA_LOCUS17645</name>
</gene>
<evidence type="ECO:0000313" key="2">
    <source>
        <dbReference type="Proteomes" id="UP001153678"/>
    </source>
</evidence>
<dbReference type="OrthoDB" id="2369361at2759"/>
<dbReference type="EMBL" id="CAMKVN010014498">
    <property type="protein sequence ID" value="CAI2196568.1"/>
    <property type="molecule type" value="Genomic_DNA"/>
</dbReference>
<feature type="non-terminal residue" evidence="1">
    <location>
        <position position="1"/>
    </location>
</feature>
<keyword evidence="2" id="KW-1185">Reference proteome</keyword>
<comment type="caution">
    <text evidence="1">The sequence shown here is derived from an EMBL/GenBank/DDBJ whole genome shotgun (WGS) entry which is preliminary data.</text>
</comment>
<protein>
    <submittedName>
        <fullName evidence="1">18513_t:CDS:1</fullName>
    </submittedName>
</protein>